<reference evidence="1 2" key="1">
    <citation type="submission" date="2012-05" db="EMBL/GenBank/DDBJ databases">
        <title>Recombination and specialization in a pathogen metapopulation.</title>
        <authorList>
            <person name="Gardiner A."/>
            <person name="Kemen E."/>
            <person name="Schultz-Larsen T."/>
            <person name="MacLean D."/>
            <person name="Van Oosterhout C."/>
            <person name="Jones J.D.G."/>
        </authorList>
    </citation>
    <scope>NUCLEOTIDE SEQUENCE [LARGE SCALE GENOMIC DNA]</scope>
    <source>
        <strain evidence="1 2">Ac Nc2</strain>
    </source>
</reference>
<proteinExistence type="predicted"/>
<comment type="caution">
    <text evidence="1">The sequence shown here is derived from an EMBL/GenBank/DDBJ whole genome shotgun (WGS) entry which is preliminary data.</text>
</comment>
<protein>
    <submittedName>
        <fullName evidence="1">Uncharacterized protein</fullName>
    </submittedName>
</protein>
<keyword evidence="2" id="KW-1185">Reference proteome</keyword>
<gene>
    <name evidence="1" type="ORF">BN9_084950</name>
</gene>
<name>A0A024GL57_9STRA</name>
<sequence length="58" mass="6771">MALCRILQRGSVRLPHVCLPSQTPFLIASFSDRFDQKERAAEKSYFKTKKLCVNYYTN</sequence>
<dbReference type="Proteomes" id="UP000053237">
    <property type="component" value="Unassembled WGS sequence"/>
</dbReference>
<dbReference type="InParanoid" id="A0A024GL57"/>
<dbReference type="AlphaFoldDB" id="A0A024GL57"/>
<accession>A0A024GL57</accession>
<evidence type="ECO:0000313" key="1">
    <source>
        <dbReference type="EMBL" id="CCI47488.1"/>
    </source>
</evidence>
<dbReference type="EMBL" id="CAIX01000172">
    <property type="protein sequence ID" value="CCI47488.1"/>
    <property type="molecule type" value="Genomic_DNA"/>
</dbReference>
<evidence type="ECO:0000313" key="2">
    <source>
        <dbReference type="Proteomes" id="UP000053237"/>
    </source>
</evidence>
<organism evidence="1 2">
    <name type="scientific">Albugo candida</name>
    <dbReference type="NCBI Taxonomy" id="65357"/>
    <lineage>
        <taxon>Eukaryota</taxon>
        <taxon>Sar</taxon>
        <taxon>Stramenopiles</taxon>
        <taxon>Oomycota</taxon>
        <taxon>Peronosporomycetes</taxon>
        <taxon>Albuginales</taxon>
        <taxon>Albuginaceae</taxon>
        <taxon>Albugo</taxon>
    </lineage>
</organism>